<dbReference type="PRINTS" id="PR00262">
    <property type="entry name" value="IL1HBGF"/>
</dbReference>
<dbReference type="PRINTS" id="PR00263">
    <property type="entry name" value="HBGFFGF"/>
</dbReference>
<evidence type="ECO:0000256" key="3">
    <source>
        <dbReference type="SAM" id="MobiDB-lite"/>
    </source>
</evidence>
<protein>
    <recommendedName>
        <fullName evidence="2">Fibroblast growth factor</fullName>
        <shortName evidence="2">FGF</shortName>
    </recommendedName>
</protein>
<dbReference type="Pfam" id="PF00167">
    <property type="entry name" value="FGF"/>
    <property type="match status" value="1"/>
</dbReference>
<dbReference type="GO" id="GO:0008083">
    <property type="term" value="F:growth factor activity"/>
    <property type="evidence" value="ECO:0007669"/>
    <property type="project" value="InterPro"/>
</dbReference>
<sequence length="219" mass="24369">MILSTSRHKRRGTSAAFIRIGRLTDHMAYTTAFQTLGKLSDTPARETPFRMNEGEMTLGPEHIGFYLPEYKTLARLYCLNGGYHLRIRPDGTVDGEREEADVYTVLKTTAVSVGVVVIEGVEAGRYLAMDKEGQLYGSRTVNEECRFQEKIEENNYNTYRSQGSGEGRWYLGLKKSGQPKRGTRTRLGQKGVYFLPRQAGGGGEGGGTERTQNEEGLAV</sequence>
<dbReference type="Proteomes" id="UP001044222">
    <property type="component" value="Chromosome 8"/>
</dbReference>
<dbReference type="SMART" id="SM00442">
    <property type="entry name" value="FGF"/>
    <property type="match status" value="1"/>
</dbReference>
<dbReference type="PROSITE" id="PS00247">
    <property type="entry name" value="HBGF_FGF"/>
    <property type="match status" value="1"/>
</dbReference>
<organism evidence="4 5">
    <name type="scientific">Anguilla anguilla</name>
    <name type="common">European freshwater eel</name>
    <name type="synonym">Muraena anguilla</name>
    <dbReference type="NCBI Taxonomy" id="7936"/>
    <lineage>
        <taxon>Eukaryota</taxon>
        <taxon>Metazoa</taxon>
        <taxon>Chordata</taxon>
        <taxon>Craniata</taxon>
        <taxon>Vertebrata</taxon>
        <taxon>Euteleostomi</taxon>
        <taxon>Actinopterygii</taxon>
        <taxon>Neopterygii</taxon>
        <taxon>Teleostei</taxon>
        <taxon>Anguilliformes</taxon>
        <taxon>Anguillidae</taxon>
        <taxon>Anguilla</taxon>
    </lineage>
</organism>
<comment type="caution">
    <text evidence="4">The sequence shown here is derived from an EMBL/GenBank/DDBJ whole genome shotgun (WGS) entry which is preliminary data.</text>
</comment>
<comment type="similarity">
    <text evidence="1 2">Belongs to the heparin-binding growth factors family.</text>
</comment>
<evidence type="ECO:0000313" key="4">
    <source>
        <dbReference type="EMBL" id="KAG5843345.1"/>
    </source>
</evidence>
<dbReference type="Gene3D" id="2.80.10.50">
    <property type="match status" value="1"/>
</dbReference>
<feature type="compositionally biased region" description="Gly residues" evidence="3">
    <location>
        <begin position="199"/>
        <end position="208"/>
    </location>
</feature>
<feature type="region of interest" description="Disordered" evidence="3">
    <location>
        <begin position="196"/>
        <end position="219"/>
    </location>
</feature>
<dbReference type="SUPFAM" id="SSF50353">
    <property type="entry name" value="Cytokine"/>
    <property type="match status" value="1"/>
</dbReference>
<name>A0A9D3RUE0_ANGAN</name>
<evidence type="ECO:0000313" key="5">
    <source>
        <dbReference type="Proteomes" id="UP001044222"/>
    </source>
</evidence>
<accession>A0A9D3RUE0</accession>
<dbReference type="EMBL" id="JAFIRN010000008">
    <property type="protein sequence ID" value="KAG5843345.1"/>
    <property type="molecule type" value="Genomic_DNA"/>
</dbReference>
<proteinExistence type="inferred from homology"/>
<dbReference type="InterPro" id="IPR002209">
    <property type="entry name" value="Fibroblast_GF_fam"/>
</dbReference>
<reference evidence="4" key="1">
    <citation type="submission" date="2021-01" db="EMBL/GenBank/DDBJ databases">
        <title>A chromosome-scale assembly of European eel, Anguilla anguilla.</title>
        <authorList>
            <person name="Henkel C."/>
            <person name="Jong-Raadsen S.A."/>
            <person name="Dufour S."/>
            <person name="Weltzien F.-A."/>
            <person name="Palstra A.P."/>
            <person name="Pelster B."/>
            <person name="Spaink H.P."/>
            <person name="Van Den Thillart G.E."/>
            <person name="Jansen H."/>
            <person name="Zahm M."/>
            <person name="Klopp C."/>
            <person name="Cedric C."/>
            <person name="Louis A."/>
            <person name="Berthelot C."/>
            <person name="Parey E."/>
            <person name="Roest Crollius H."/>
            <person name="Montfort J."/>
            <person name="Robinson-Rechavi M."/>
            <person name="Bucao C."/>
            <person name="Bouchez O."/>
            <person name="Gislard M."/>
            <person name="Lluch J."/>
            <person name="Milhes M."/>
            <person name="Lampietro C."/>
            <person name="Lopez Roques C."/>
            <person name="Donnadieu C."/>
            <person name="Braasch I."/>
            <person name="Desvignes T."/>
            <person name="Postlethwait J."/>
            <person name="Bobe J."/>
            <person name="Guiguen Y."/>
            <person name="Dirks R."/>
        </authorList>
    </citation>
    <scope>NUCLEOTIDE SEQUENCE</scope>
    <source>
        <strain evidence="4">Tag_6206</strain>
        <tissue evidence="4">Liver</tissue>
    </source>
</reference>
<gene>
    <name evidence="4" type="ORF">ANANG_G00149850</name>
</gene>
<keyword evidence="5" id="KW-1185">Reference proteome</keyword>
<evidence type="ECO:0000256" key="1">
    <source>
        <dbReference type="ARBA" id="ARBA00007936"/>
    </source>
</evidence>
<dbReference type="AlphaFoldDB" id="A0A9D3RUE0"/>
<evidence type="ECO:0000256" key="2">
    <source>
        <dbReference type="RuleBase" id="RU049442"/>
    </source>
</evidence>
<dbReference type="InterPro" id="IPR008996">
    <property type="entry name" value="IL1/FGF"/>
</dbReference>
<dbReference type="PANTHER" id="PTHR11486">
    <property type="entry name" value="FIBROBLAST GROWTH FACTOR"/>
    <property type="match status" value="1"/>
</dbReference>